<reference evidence="1 2" key="1">
    <citation type="submission" date="2017-06" db="EMBL/GenBank/DDBJ databases">
        <title>Genome sequencing of cyanobaciteial culture collection at National Institute for Environmental Studies (NIES).</title>
        <authorList>
            <person name="Hirose Y."/>
            <person name="Shimura Y."/>
            <person name="Fujisawa T."/>
            <person name="Nakamura Y."/>
            <person name="Kawachi M."/>
        </authorList>
    </citation>
    <scope>NUCLEOTIDE SEQUENCE [LARGE SCALE GENOMIC DNA]</scope>
    <source>
        <strain evidence="1 2">NIES-37</strain>
    </source>
</reference>
<sequence length="38" mass="4388">MQSLNSTIEALHKIQQQTMKFIDDQQPKKQRTLGGFVV</sequence>
<name>A0A1Z4N574_9CYAN</name>
<dbReference type="KEGG" id="ttq:NIES37_48620"/>
<proteinExistence type="predicted"/>
<accession>A0A1Z4N574</accession>
<keyword evidence="2" id="KW-1185">Reference proteome</keyword>
<organism evidence="1 2">
    <name type="scientific">Tolypothrix tenuis PCC 7101</name>
    <dbReference type="NCBI Taxonomy" id="231146"/>
    <lineage>
        <taxon>Bacteria</taxon>
        <taxon>Bacillati</taxon>
        <taxon>Cyanobacteriota</taxon>
        <taxon>Cyanophyceae</taxon>
        <taxon>Nostocales</taxon>
        <taxon>Tolypothrichaceae</taxon>
        <taxon>Tolypothrix</taxon>
    </lineage>
</organism>
<dbReference type="Proteomes" id="UP000218785">
    <property type="component" value="Chromosome"/>
</dbReference>
<dbReference type="EMBL" id="AP018248">
    <property type="protein sequence ID" value="BAZ00864.1"/>
    <property type="molecule type" value="Genomic_DNA"/>
</dbReference>
<dbReference type="AlphaFoldDB" id="A0A1Z4N574"/>
<evidence type="ECO:0000313" key="1">
    <source>
        <dbReference type="EMBL" id="BAZ00864.1"/>
    </source>
</evidence>
<gene>
    <name evidence="1" type="ORF">NIES37_48620</name>
</gene>
<evidence type="ECO:0000313" key="2">
    <source>
        <dbReference type="Proteomes" id="UP000218785"/>
    </source>
</evidence>
<protein>
    <submittedName>
        <fullName evidence="1">Uncharacterized protein</fullName>
    </submittedName>
</protein>